<keyword evidence="1" id="KW-0472">Membrane</keyword>
<dbReference type="AlphaFoldDB" id="A0A922HY77"/>
<keyword evidence="1" id="KW-1133">Transmembrane helix</keyword>
<proteinExistence type="predicted"/>
<keyword evidence="3" id="KW-1185">Reference proteome</keyword>
<name>A0A922HY77_DERFA</name>
<protein>
    <submittedName>
        <fullName evidence="2">Uncharacterized protein</fullName>
    </submittedName>
</protein>
<comment type="caution">
    <text evidence="2">The sequence shown here is derived from an EMBL/GenBank/DDBJ whole genome shotgun (WGS) entry which is preliminary data.</text>
</comment>
<reference evidence="2" key="1">
    <citation type="submission" date="2013-05" db="EMBL/GenBank/DDBJ databases">
        <authorList>
            <person name="Yim A.K.Y."/>
            <person name="Chan T.F."/>
            <person name="Ji K.M."/>
            <person name="Liu X.Y."/>
            <person name="Zhou J.W."/>
            <person name="Li R.Q."/>
            <person name="Yang K.Y."/>
            <person name="Li J."/>
            <person name="Li M."/>
            <person name="Law P.T.W."/>
            <person name="Wu Y.L."/>
            <person name="Cai Z.L."/>
            <person name="Qin H."/>
            <person name="Bao Y."/>
            <person name="Leung R.K.K."/>
            <person name="Ng P.K.S."/>
            <person name="Zou J."/>
            <person name="Zhong X.J."/>
            <person name="Ran P.X."/>
            <person name="Zhong N.S."/>
            <person name="Liu Z.G."/>
            <person name="Tsui S.K.W."/>
        </authorList>
    </citation>
    <scope>NUCLEOTIDE SEQUENCE</scope>
    <source>
        <strain evidence="2">Derf</strain>
        <tissue evidence="2">Whole organism</tissue>
    </source>
</reference>
<keyword evidence="1" id="KW-0812">Transmembrane</keyword>
<reference evidence="2" key="2">
    <citation type="journal article" date="2022" name="Res Sq">
        <title>Comparative Genomics Reveals Insights into the Divergent Evolution of Astigmatic Mites and Household Pest Adaptations.</title>
        <authorList>
            <person name="Xiong Q."/>
            <person name="Wan A.T.-Y."/>
            <person name="Liu X.-Y."/>
            <person name="Fung C.S.-H."/>
            <person name="Xiao X."/>
            <person name="Malainual N."/>
            <person name="Hou J."/>
            <person name="Wang L."/>
            <person name="Wang M."/>
            <person name="Yang K."/>
            <person name="Cui Y."/>
            <person name="Leung E."/>
            <person name="Nong W."/>
            <person name="Shin S.-K."/>
            <person name="Au S."/>
            <person name="Jeong K.Y."/>
            <person name="Chew F.T."/>
            <person name="Hui J."/>
            <person name="Leung T.F."/>
            <person name="Tungtrongchitr A."/>
            <person name="Zhong N."/>
            <person name="Liu Z."/>
            <person name="Tsui S."/>
        </authorList>
    </citation>
    <scope>NUCLEOTIDE SEQUENCE</scope>
    <source>
        <strain evidence="2">Derf</strain>
        <tissue evidence="2">Whole organism</tissue>
    </source>
</reference>
<dbReference type="Proteomes" id="UP000790347">
    <property type="component" value="Unassembled WGS sequence"/>
</dbReference>
<organism evidence="2 3">
    <name type="scientific">Dermatophagoides farinae</name>
    <name type="common">American house dust mite</name>
    <dbReference type="NCBI Taxonomy" id="6954"/>
    <lineage>
        <taxon>Eukaryota</taxon>
        <taxon>Metazoa</taxon>
        <taxon>Ecdysozoa</taxon>
        <taxon>Arthropoda</taxon>
        <taxon>Chelicerata</taxon>
        <taxon>Arachnida</taxon>
        <taxon>Acari</taxon>
        <taxon>Acariformes</taxon>
        <taxon>Sarcoptiformes</taxon>
        <taxon>Astigmata</taxon>
        <taxon>Psoroptidia</taxon>
        <taxon>Analgoidea</taxon>
        <taxon>Pyroglyphidae</taxon>
        <taxon>Dermatophagoidinae</taxon>
        <taxon>Dermatophagoides</taxon>
    </lineage>
</organism>
<gene>
    <name evidence="2" type="ORF">DERF_010081</name>
</gene>
<feature type="transmembrane region" description="Helical" evidence="1">
    <location>
        <begin position="41"/>
        <end position="63"/>
    </location>
</feature>
<evidence type="ECO:0000313" key="3">
    <source>
        <dbReference type="Proteomes" id="UP000790347"/>
    </source>
</evidence>
<dbReference type="EMBL" id="ASGP02000004">
    <property type="protein sequence ID" value="KAH9511633.1"/>
    <property type="molecule type" value="Genomic_DNA"/>
</dbReference>
<evidence type="ECO:0000313" key="2">
    <source>
        <dbReference type="EMBL" id="KAH9511633.1"/>
    </source>
</evidence>
<sequence length="74" mass="8312">MVIDRAPDRIANVDVDDNEIDASLSSLFFIIPLLVDDCGCFTINCIAFGITNAVFALFIATIFEQFHIYISFFK</sequence>
<accession>A0A922HY77</accession>
<evidence type="ECO:0000256" key="1">
    <source>
        <dbReference type="SAM" id="Phobius"/>
    </source>
</evidence>